<dbReference type="Proteomes" id="UP000315947">
    <property type="component" value="Chromosome"/>
</dbReference>
<keyword evidence="2" id="KW-1185">Reference proteome</keyword>
<evidence type="ECO:0000313" key="1">
    <source>
        <dbReference type="EMBL" id="QDO84037.1"/>
    </source>
</evidence>
<evidence type="ECO:0000313" key="2">
    <source>
        <dbReference type="Proteomes" id="UP000315947"/>
    </source>
</evidence>
<sequence length="66" mass="7562">MPISTIDAQNLAIYSETNKVQRKSERRTKAELKINQTALSIKARLEHEQLMQALGLTEEDMVTFNN</sequence>
<proteinExistence type="predicted"/>
<reference evidence="1 2" key="1">
    <citation type="submission" date="2019-07" db="EMBL/GenBank/DDBJ databases">
        <title>Shewanella sp. YLB-06 whole genomic sequence.</title>
        <authorList>
            <person name="Yu L."/>
        </authorList>
    </citation>
    <scope>NUCLEOTIDE SEQUENCE [LARGE SCALE GENOMIC DNA]</scope>
    <source>
        <strain evidence="1 2">YLB-06</strain>
    </source>
</reference>
<name>A0ABX5X0T1_9GAMM</name>
<accession>A0ABX5X0T1</accession>
<dbReference type="EMBL" id="CP041614">
    <property type="protein sequence ID" value="QDO84037.1"/>
    <property type="molecule type" value="Genomic_DNA"/>
</dbReference>
<gene>
    <name evidence="1" type="ORF">FM037_13295</name>
</gene>
<organism evidence="1 2">
    <name type="scientific">Shewanella psychropiezotolerans</name>
    <dbReference type="NCBI Taxonomy" id="2593655"/>
    <lineage>
        <taxon>Bacteria</taxon>
        <taxon>Pseudomonadati</taxon>
        <taxon>Pseudomonadota</taxon>
        <taxon>Gammaproteobacteria</taxon>
        <taxon>Alteromonadales</taxon>
        <taxon>Shewanellaceae</taxon>
        <taxon>Shewanella</taxon>
    </lineage>
</organism>
<dbReference type="RefSeq" id="WP_144046403.1">
    <property type="nucleotide sequence ID" value="NZ_CP041614.1"/>
</dbReference>
<protein>
    <submittedName>
        <fullName evidence="1">Uncharacterized protein</fullName>
    </submittedName>
</protein>